<name>A0A2Z2LEG8_9RICK</name>
<proteinExistence type="predicted"/>
<gene>
    <name evidence="2" type="ORF">AOV_02555</name>
</gene>
<evidence type="ECO:0000256" key="1">
    <source>
        <dbReference type="SAM" id="MobiDB-lite"/>
    </source>
</evidence>
<protein>
    <submittedName>
        <fullName evidence="2">Fe-S protein</fullName>
    </submittedName>
</protein>
<dbReference type="Proteomes" id="UP000259762">
    <property type="component" value="Chromosome"/>
</dbReference>
<dbReference type="InterPro" id="IPR035903">
    <property type="entry name" value="HesB-like_dom_sf"/>
</dbReference>
<accession>A0A2Z2LEG8</accession>
<feature type="compositionally biased region" description="Acidic residues" evidence="1">
    <location>
        <begin position="55"/>
        <end position="86"/>
    </location>
</feature>
<dbReference type="EMBL" id="CP015994">
    <property type="protein sequence ID" value="ASI47723.1"/>
    <property type="molecule type" value="Genomic_DNA"/>
</dbReference>
<evidence type="ECO:0000313" key="2">
    <source>
        <dbReference type="EMBL" id="ASI47723.1"/>
    </source>
</evidence>
<reference evidence="2 3" key="2">
    <citation type="journal article" date="2019" name="BMC Genomics">
        <title>The Anaplasma ovis genome reveals a high proportion of pseudogenes.</title>
        <authorList>
            <person name="Liu Z."/>
            <person name="Peasley A.M."/>
            <person name="Yang J."/>
            <person name="Li Y."/>
            <person name="Guan G."/>
            <person name="Luo J."/>
            <person name="Yin H."/>
            <person name="Brayton K.A."/>
        </authorList>
    </citation>
    <scope>NUCLEOTIDE SEQUENCE [LARGE SCALE GENOMIC DNA]</scope>
    <source>
        <strain evidence="2 3">Haibei</strain>
    </source>
</reference>
<reference evidence="3" key="1">
    <citation type="submission" date="2018-06" db="EMBL/GenBank/DDBJ databases">
        <title>The Anaplasma ovis genome reveals a high proportion of pseudogenes.</title>
        <authorList>
            <person name="Liu Z."/>
            <person name="Peasley A.M."/>
            <person name="Yang J."/>
            <person name="Li Y."/>
            <person name="Guan G."/>
            <person name="Luo J."/>
            <person name="Yin H."/>
            <person name="Brayton K.A."/>
        </authorList>
    </citation>
    <scope>NUCLEOTIDE SEQUENCE [LARGE SCALE GENOMIC DNA]</scope>
    <source>
        <strain evidence="3">Haibei</strain>
    </source>
</reference>
<dbReference type="GO" id="GO:0051539">
    <property type="term" value="F:4 iron, 4 sulfur cluster binding"/>
    <property type="evidence" value="ECO:0007669"/>
    <property type="project" value="TreeGrafter"/>
</dbReference>
<dbReference type="SUPFAM" id="SSF89360">
    <property type="entry name" value="HesB-like domain"/>
    <property type="match status" value="1"/>
</dbReference>
<keyword evidence="3" id="KW-1185">Reference proteome</keyword>
<dbReference type="GO" id="GO:0016226">
    <property type="term" value="P:iron-sulfur cluster assembly"/>
    <property type="evidence" value="ECO:0007669"/>
    <property type="project" value="TreeGrafter"/>
</dbReference>
<dbReference type="GO" id="GO:0005506">
    <property type="term" value="F:iron ion binding"/>
    <property type="evidence" value="ECO:0007669"/>
    <property type="project" value="TreeGrafter"/>
</dbReference>
<sequence length="146" mass="15596">MSGLESCGLTLTEGAVNKIMAVLREEGDSSLLRVSVQSGGCAGFRYEFATGPYGDDADDEYPEEDDSGFDDMDGDEDEEDSDEVEGGSDLILSDASGRPILFVDRCSRKFLQDSTIDYVEDINGSRFVVNNPAAKSGCGCGNSFSL</sequence>
<dbReference type="PANTHER" id="PTHR43011">
    <property type="entry name" value="IRON-SULFUR CLUSTER ASSEMBLY 2 HOMOLOG, MITOCHONDRIAL"/>
    <property type="match status" value="1"/>
</dbReference>
<dbReference type="KEGG" id="aoh:AOV_02555"/>
<organism evidence="2 3">
    <name type="scientific">Anaplasma ovis str. Haibei</name>
    <dbReference type="NCBI Taxonomy" id="1248439"/>
    <lineage>
        <taxon>Bacteria</taxon>
        <taxon>Pseudomonadati</taxon>
        <taxon>Pseudomonadota</taxon>
        <taxon>Alphaproteobacteria</taxon>
        <taxon>Rickettsiales</taxon>
        <taxon>Anaplasmataceae</taxon>
        <taxon>Anaplasma</taxon>
    </lineage>
</organism>
<dbReference type="RefSeq" id="WP_075139010.1">
    <property type="nucleotide sequence ID" value="NZ_CP015994.1"/>
</dbReference>
<dbReference type="Gene3D" id="2.60.300.12">
    <property type="entry name" value="HesB-like domain"/>
    <property type="match status" value="1"/>
</dbReference>
<feature type="region of interest" description="Disordered" evidence="1">
    <location>
        <begin position="51"/>
        <end position="92"/>
    </location>
</feature>
<dbReference type="OrthoDB" id="9801228at2"/>
<dbReference type="AlphaFoldDB" id="A0A2Z2LEG8"/>
<evidence type="ECO:0000313" key="3">
    <source>
        <dbReference type="Proteomes" id="UP000259762"/>
    </source>
</evidence>
<dbReference type="PANTHER" id="PTHR43011:SF1">
    <property type="entry name" value="IRON-SULFUR CLUSTER ASSEMBLY 2 HOMOLOG, MITOCHONDRIAL"/>
    <property type="match status" value="1"/>
</dbReference>
<dbReference type="GO" id="GO:0051537">
    <property type="term" value="F:2 iron, 2 sulfur cluster binding"/>
    <property type="evidence" value="ECO:0007669"/>
    <property type="project" value="TreeGrafter"/>
</dbReference>